<keyword evidence="5 8" id="KW-0694">RNA-binding</keyword>
<dbReference type="CDD" id="cd02869">
    <property type="entry name" value="PseudoU_synth_RluA_like"/>
    <property type="match status" value="1"/>
</dbReference>
<dbReference type="Gene3D" id="3.10.290.10">
    <property type="entry name" value="RNA-binding S4 domain"/>
    <property type="match status" value="1"/>
</dbReference>
<dbReference type="InterPro" id="IPR006145">
    <property type="entry name" value="PsdUridine_synth_RsuA/RluA"/>
</dbReference>
<proteinExistence type="inferred from homology"/>
<dbReference type="EMBL" id="JEMY01000044">
    <property type="protein sequence ID" value="EXI86271.1"/>
    <property type="molecule type" value="Genomic_DNA"/>
</dbReference>
<dbReference type="InterPro" id="IPR006225">
    <property type="entry name" value="PsdUridine_synth_RluC/D"/>
</dbReference>
<comment type="caution">
    <text evidence="11">The sequence shown here is derived from an EMBL/GenBank/DDBJ whole genome shotgun (WGS) entry which is preliminary data.</text>
</comment>
<dbReference type="GO" id="GO:0000455">
    <property type="term" value="P:enzyme-directed rRNA pseudouridine synthesis"/>
    <property type="evidence" value="ECO:0007669"/>
    <property type="project" value="TreeGrafter"/>
</dbReference>
<dbReference type="PANTHER" id="PTHR21600:SF92">
    <property type="entry name" value="RIBOSOMAL LARGE SUBUNIT PSEUDOURIDINE SYNTHASE C"/>
    <property type="match status" value="1"/>
</dbReference>
<dbReference type="GO" id="GO:0160141">
    <property type="term" value="F:23S rRNA pseudouridine(955/2504/2580) synthase activity"/>
    <property type="evidence" value="ECO:0007669"/>
    <property type="project" value="UniProtKB-EC"/>
</dbReference>
<dbReference type="STRING" id="1454004.AW11_03048"/>
<dbReference type="Gene3D" id="3.30.2350.10">
    <property type="entry name" value="Pseudouridine synthase"/>
    <property type="match status" value="1"/>
</dbReference>
<keyword evidence="6 9" id="KW-0413">Isomerase</keyword>
<dbReference type="Proteomes" id="UP000022141">
    <property type="component" value="Unassembled WGS sequence"/>
</dbReference>
<comment type="catalytic activity">
    <reaction evidence="9">
        <text>a uridine in RNA = a pseudouridine in RNA</text>
        <dbReference type="Rhea" id="RHEA:48348"/>
        <dbReference type="Rhea" id="RHEA-COMP:12068"/>
        <dbReference type="Rhea" id="RHEA-COMP:12069"/>
        <dbReference type="ChEBI" id="CHEBI:65314"/>
        <dbReference type="ChEBI" id="CHEBI:65315"/>
    </reaction>
</comment>
<dbReference type="PATRIC" id="fig|1454004.3.peg.3147"/>
<evidence type="ECO:0000256" key="8">
    <source>
        <dbReference type="PROSITE-ProRule" id="PRU00182"/>
    </source>
</evidence>
<evidence type="ECO:0000256" key="5">
    <source>
        <dbReference type="ARBA" id="ARBA00022884"/>
    </source>
</evidence>
<protein>
    <recommendedName>
        <fullName evidence="9">Pseudouridine synthase</fullName>
        <ecNumber evidence="9">5.4.99.-</ecNumber>
    </recommendedName>
</protein>
<dbReference type="SUPFAM" id="SSF55120">
    <property type="entry name" value="Pseudouridine synthase"/>
    <property type="match status" value="1"/>
</dbReference>
<dbReference type="InterPro" id="IPR036986">
    <property type="entry name" value="S4_RNA-bd_sf"/>
</dbReference>
<sequence>MPAGKCVAIALESAPLDGLTGQRLFQLWTQNERSIFKMAEVSKSSVIQELITENEHGQRLDNLLLKKCKGVPKSHVYRIVRSGEVRVNGRRTAVSYRLQIGDVVRIPPLRTAQVEQEVVDGAALKAQLPVVYEDEGLLIVDKPAGLAVHGGSGESFGVIEALRRQRPQARFLELAHRLDRETSGLLLIGKKRSVLLVLHEMFRAGARGGSERGADKRYQVLVIGRWMDPLRNVRLPLLKYLLPSGERRVRVAEDGKAAHTVFRLLARWEHFSLLEAELKTGRTHQIRVHLAHLGFPIAGDEKYGDFARNRTLAREGLRRMFLHAAKMTMAHPQDGRELVLEAALPSALAQFIGSVAERERQDYGEQI</sequence>
<dbReference type="PANTHER" id="PTHR21600">
    <property type="entry name" value="MITOCHONDRIAL RNA PSEUDOURIDINE SYNTHASE"/>
    <property type="match status" value="1"/>
</dbReference>
<evidence type="ECO:0000256" key="3">
    <source>
        <dbReference type="ARBA" id="ARBA00010876"/>
    </source>
</evidence>
<name>A0A011PFA7_ACCRE</name>
<evidence type="ECO:0000256" key="7">
    <source>
        <dbReference type="PIRSR" id="PIRSR606225-1"/>
    </source>
</evidence>
<reference evidence="11" key="1">
    <citation type="submission" date="2014-02" db="EMBL/GenBank/DDBJ databases">
        <title>Expanding our view of genomic diversity in Candidatus Accumulibacter clades.</title>
        <authorList>
            <person name="Skennerton C.T."/>
            <person name="Barr J.J."/>
            <person name="Slater F.R."/>
            <person name="Bond P.L."/>
            <person name="Tyson G.W."/>
        </authorList>
    </citation>
    <scope>NUCLEOTIDE SEQUENCE [LARGE SCALE GENOMIC DNA]</scope>
</reference>
<dbReference type="InterPro" id="IPR020103">
    <property type="entry name" value="PsdUridine_synth_cat_dom_sf"/>
</dbReference>
<comment type="catalytic activity">
    <reaction evidence="1">
        <text>uridine(955/2504/2580) in 23S rRNA = pseudouridine(955/2504/2580) in 23S rRNA</text>
        <dbReference type="Rhea" id="RHEA:42528"/>
        <dbReference type="Rhea" id="RHEA-COMP:10099"/>
        <dbReference type="Rhea" id="RHEA-COMP:10100"/>
        <dbReference type="ChEBI" id="CHEBI:65314"/>
        <dbReference type="ChEBI" id="CHEBI:65315"/>
        <dbReference type="EC" id="5.4.99.24"/>
    </reaction>
</comment>
<dbReference type="EC" id="5.4.99.-" evidence="9"/>
<evidence type="ECO:0000256" key="1">
    <source>
        <dbReference type="ARBA" id="ARBA00000381"/>
    </source>
</evidence>
<dbReference type="InterPro" id="IPR050188">
    <property type="entry name" value="RluA_PseudoU_synthase"/>
</dbReference>
<dbReference type="CDD" id="cd00165">
    <property type="entry name" value="S4"/>
    <property type="match status" value="1"/>
</dbReference>
<feature type="active site" evidence="7">
    <location>
        <position position="179"/>
    </location>
</feature>
<evidence type="ECO:0000256" key="6">
    <source>
        <dbReference type="ARBA" id="ARBA00023235"/>
    </source>
</evidence>
<comment type="similarity">
    <text evidence="3 9">Belongs to the pseudouridine synthase RluA family.</text>
</comment>
<evidence type="ECO:0000313" key="12">
    <source>
        <dbReference type="Proteomes" id="UP000022141"/>
    </source>
</evidence>
<dbReference type="GO" id="GO:0003723">
    <property type="term" value="F:RNA binding"/>
    <property type="evidence" value="ECO:0007669"/>
    <property type="project" value="UniProtKB-KW"/>
</dbReference>
<dbReference type="eggNOG" id="COG0564">
    <property type="taxonomic scope" value="Bacteria"/>
</dbReference>
<organism evidence="11 12">
    <name type="scientific">Accumulibacter regalis</name>
    <dbReference type="NCBI Taxonomy" id="522306"/>
    <lineage>
        <taxon>Bacteria</taxon>
        <taxon>Pseudomonadati</taxon>
        <taxon>Pseudomonadota</taxon>
        <taxon>Betaproteobacteria</taxon>
        <taxon>Candidatus Accumulibacter</taxon>
    </lineage>
</organism>
<dbReference type="AlphaFoldDB" id="A0A011PFA7"/>
<dbReference type="PROSITE" id="PS01129">
    <property type="entry name" value="PSI_RLU"/>
    <property type="match status" value="1"/>
</dbReference>
<evidence type="ECO:0000313" key="11">
    <source>
        <dbReference type="EMBL" id="EXI86271.1"/>
    </source>
</evidence>
<gene>
    <name evidence="11" type="primary">rluC</name>
    <name evidence="11" type="ORF">AW11_03048</name>
</gene>
<evidence type="ECO:0000259" key="10">
    <source>
        <dbReference type="SMART" id="SM00363"/>
    </source>
</evidence>
<dbReference type="InterPro" id="IPR006224">
    <property type="entry name" value="PsdUridine_synth_RluA-like_CS"/>
</dbReference>
<dbReference type="Pfam" id="PF01479">
    <property type="entry name" value="S4"/>
    <property type="match status" value="1"/>
</dbReference>
<accession>A0A011PFA7</accession>
<dbReference type="SMART" id="SM00363">
    <property type="entry name" value="S4"/>
    <property type="match status" value="1"/>
</dbReference>
<comment type="function">
    <text evidence="2">Responsible for synthesis of pseudouridine from uracil at positions 955, 2504 and 2580 in 23S ribosomal RNA.</text>
</comment>
<dbReference type="SUPFAM" id="SSF55174">
    <property type="entry name" value="Alpha-L RNA-binding motif"/>
    <property type="match status" value="1"/>
</dbReference>
<evidence type="ECO:0000256" key="2">
    <source>
        <dbReference type="ARBA" id="ARBA00002876"/>
    </source>
</evidence>
<keyword evidence="12" id="KW-1185">Reference proteome</keyword>
<evidence type="ECO:0000256" key="9">
    <source>
        <dbReference type="RuleBase" id="RU362028"/>
    </source>
</evidence>
<dbReference type="PROSITE" id="PS50889">
    <property type="entry name" value="S4"/>
    <property type="match status" value="1"/>
</dbReference>
<dbReference type="Pfam" id="PF00849">
    <property type="entry name" value="PseudoU_synth_2"/>
    <property type="match status" value="1"/>
</dbReference>
<evidence type="ECO:0000256" key="4">
    <source>
        <dbReference type="ARBA" id="ARBA00022552"/>
    </source>
</evidence>
<dbReference type="InterPro" id="IPR002942">
    <property type="entry name" value="S4_RNA-bd"/>
</dbReference>
<feature type="domain" description="RNA-binding S4" evidence="10">
    <location>
        <begin position="58"/>
        <end position="117"/>
    </location>
</feature>
<keyword evidence="4" id="KW-0698">rRNA processing</keyword>
<dbReference type="NCBIfam" id="TIGR00005">
    <property type="entry name" value="rluA_subfam"/>
    <property type="match status" value="1"/>
</dbReference>